<protein>
    <submittedName>
        <fullName evidence="3">Uncharacterized protein</fullName>
    </submittedName>
</protein>
<proteinExistence type="predicted"/>
<dbReference type="EMBL" id="OIVN01000713">
    <property type="protein sequence ID" value="SPC84466.1"/>
    <property type="molecule type" value="Genomic_DNA"/>
</dbReference>
<feature type="compositionally biased region" description="Acidic residues" evidence="2">
    <location>
        <begin position="570"/>
        <end position="584"/>
    </location>
</feature>
<organism evidence="3">
    <name type="scientific">Fagus sylvatica</name>
    <name type="common">Beechnut</name>
    <dbReference type="NCBI Taxonomy" id="28930"/>
    <lineage>
        <taxon>Eukaryota</taxon>
        <taxon>Viridiplantae</taxon>
        <taxon>Streptophyta</taxon>
        <taxon>Embryophyta</taxon>
        <taxon>Tracheophyta</taxon>
        <taxon>Spermatophyta</taxon>
        <taxon>Magnoliopsida</taxon>
        <taxon>eudicotyledons</taxon>
        <taxon>Gunneridae</taxon>
        <taxon>Pentapetalae</taxon>
        <taxon>rosids</taxon>
        <taxon>fabids</taxon>
        <taxon>Fagales</taxon>
        <taxon>Fagaceae</taxon>
        <taxon>Fagus</taxon>
    </lineage>
</organism>
<feature type="region of interest" description="Disordered" evidence="2">
    <location>
        <begin position="547"/>
        <end position="590"/>
    </location>
</feature>
<keyword evidence="1" id="KW-0175">Coiled coil</keyword>
<accession>A0A2N9F0G0</accession>
<evidence type="ECO:0000256" key="1">
    <source>
        <dbReference type="SAM" id="Coils"/>
    </source>
</evidence>
<sequence>MAKTKKSQGKLARYVNTPEAMEKFRRHYGVPDDVYLEYRFWEDAITGEPGDLIIPVVAIIEGGVRFPMDPLLADFLDYFRISPSQISPNIFRIVNGVAELNRRLGFNLTVHDIIATYFLRTTQHEAFSLRPRDISNTLVNSLPDTNKEMTDDFLLVRGNWYFPGSPVSHQRRETRLEEQKKHVQAHLTDPVALQAVYDSEVCVDEYANPRSAYKLLRYIPSARTFLQCRQVRNLAEALANPANKSPPAHDIRAMAGINLKKLLPPRPQAETSEPILPLKRKRKGVPKGEASQAATPIEPDTTSAASKVPEARPVLPGVDTLPSTEDADVEMVGPFIPERDPINAAVLAPFWAPTLEAQGMRVRTDGTVLRTGGTGSSTASALCEVARLPVDMDVWGKSTDQEVINNLRRGLMMAVQGSLEIGDRFRRQAADLENSLRVATRSVHLKTEAERMRREVEAYKEQVRIATLKKDEADLKLEDSQDLLKKALEENSKAGDKILALEAEITARERAAFDRGSVKAQTTMTKQLPGIYNEAFQVGWKALYSWESDDMPPLPPQDVLPYPNAPIGVPEEELPEAQPADDDVAGPSNS</sequence>
<evidence type="ECO:0000256" key="2">
    <source>
        <dbReference type="SAM" id="MobiDB-lite"/>
    </source>
</evidence>
<name>A0A2N9F0G0_FAGSY</name>
<reference evidence="3" key="1">
    <citation type="submission" date="2018-02" db="EMBL/GenBank/DDBJ databases">
        <authorList>
            <person name="Cohen D.B."/>
            <person name="Kent A.D."/>
        </authorList>
    </citation>
    <scope>NUCLEOTIDE SEQUENCE</scope>
</reference>
<evidence type="ECO:0000313" key="3">
    <source>
        <dbReference type="EMBL" id="SPC84466.1"/>
    </source>
</evidence>
<gene>
    <name evidence="3" type="ORF">FSB_LOCUS12348</name>
</gene>
<feature type="region of interest" description="Disordered" evidence="2">
    <location>
        <begin position="264"/>
        <end position="307"/>
    </location>
</feature>
<dbReference type="AlphaFoldDB" id="A0A2N9F0G0"/>
<feature type="coiled-coil region" evidence="1">
    <location>
        <begin position="442"/>
        <end position="504"/>
    </location>
</feature>